<dbReference type="OrthoDB" id="413079at2759"/>
<reference evidence="5 6" key="1">
    <citation type="journal article" date="2013" name="Curr. Biol.">
        <title>The Genome of the Foraminiferan Reticulomyxa filosa.</title>
        <authorList>
            <person name="Glockner G."/>
            <person name="Hulsmann N."/>
            <person name="Schleicher M."/>
            <person name="Noegel A.A."/>
            <person name="Eichinger L."/>
            <person name="Gallinger C."/>
            <person name="Pawlowski J."/>
            <person name="Sierra R."/>
            <person name="Euteneuer U."/>
            <person name="Pillet L."/>
            <person name="Moustafa A."/>
            <person name="Platzer M."/>
            <person name="Groth M."/>
            <person name="Szafranski K."/>
            <person name="Schliwa M."/>
        </authorList>
    </citation>
    <scope>NUCLEOTIDE SEQUENCE [LARGE SCALE GENOMIC DNA]</scope>
</reference>
<accession>X6MGL6</accession>
<keyword evidence="6" id="KW-1185">Reference proteome</keyword>
<protein>
    <recommendedName>
        <fullName evidence="7">Major facilitator superfamily (MFS) profile domain-containing protein</fullName>
    </recommendedName>
</protein>
<evidence type="ECO:0000256" key="4">
    <source>
        <dbReference type="SAM" id="Phobius"/>
    </source>
</evidence>
<gene>
    <name evidence="5" type="ORF">RFI_24579</name>
</gene>
<feature type="transmembrane region" description="Helical" evidence="4">
    <location>
        <begin position="12"/>
        <end position="33"/>
    </location>
</feature>
<dbReference type="EMBL" id="ASPP01021059">
    <property type="protein sequence ID" value="ETO12796.1"/>
    <property type="molecule type" value="Genomic_DNA"/>
</dbReference>
<evidence type="ECO:0000313" key="5">
    <source>
        <dbReference type="EMBL" id="ETO12796.1"/>
    </source>
</evidence>
<keyword evidence="2 4" id="KW-1133">Transmembrane helix</keyword>
<evidence type="ECO:0000256" key="1">
    <source>
        <dbReference type="ARBA" id="ARBA00022692"/>
    </source>
</evidence>
<name>X6MGL6_RETFI</name>
<evidence type="ECO:0000313" key="6">
    <source>
        <dbReference type="Proteomes" id="UP000023152"/>
    </source>
</evidence>
<feature type="transmembrane region" description="Helical" evidence="4">
    <location>
        <begin position="73"/>
        <end position="96"/>
    </location>
</feature>
<comment type="caution">
    <text evidence="5">The sequence shown here is derived from an EMBL/GenBank/DDBJ whole genome shotgun (WGS) entry which is preliminary data.</text>
</comment>
<dbReference type="SUPFAM" id="SSF103473">
    <property type="entry name" value="MFS general substrate transporter"/>
    <property type="match status" value="1"/>
</dbReference>
<dbReference type="PANTHER" id="PTHR23121">
    <property type="entry name" value="SODIUM-DEPENDENT GLUCOSE TRANSPORTER 1"/>
    <property type="match status" value="1"/>
</dbReference>
<organism evidence="5 6">
    <name type="scientific">Reticulomyxa filosa</name>
    <dbReference type="NCBI Taxonomy" id="46433"/>
    <lineage>
        <taxon>Eukaryota</taxon>
        <taxon>Sar</taxon>
        <taxon>Rhizaria</taxon>
        <taxon>Retaria</taxon>
        <taxon>Foraminifera</taxon>
        <taxon>Monothalamids</taxon>
        <taxon>Reticulomyxidae</taxon>
        <taxon>Reticulomyxa</taxon>
    </lineage>
</organism>
<dbReference type="Proteomes" id="UP000023152">
    <property type="component" value="Unassembled WGS sequence"/>
</dbReference>
<keyword evidence="3 4" id="KW-0472">Membrane</keyword>
<evidence type="ECO:0000256" key="2">
    <source>
        <dbReference type="ARBA" id="ARBA00022989"/>
    </source>
</evidence>
<feature type="transmembrane region" description="Helical" evidence="4">
    <location>
        <begin position="45"/>
        <end position="67"/>
    </location>
</feature>
<dbReference type="InterPro" id="IPR036259">
    <property type="entry name" value="MFS_trans_sf"/>
</dbReference>
<dbReference type="PROSITE" id="PS51257">
    <property type="entry name" value="PROKAR_LIPOPROTEIN"/>
    <property type="match status" value="1"/>
</dbReference>
<evidence type="ECO:0008006" key="7">
    <source>
        <dbReference type="Google" id="ProtNLM"/>
    </source>
</evidence>
<dbReference type="AlphaFoldDB" id="X6MGL6"/>
<proteinExistence type="predicted"/>
<dbReference type="PANTHER" id="PTHR23121:SF9">
    <property type="entry name" value="SODIUM-DEPENDENT GLUCOSE TRANSPORTER 1"/>
    <property type="match status" value="1"/>
</dbReference>
<keyword evidence="1 4" id="KW-0812">Transmembrane</keyword>
<sequence>MLICIDKMHVAWAGSGLFGFFMACIFPTTLLMAEESVQLTGRYGSALVFASSVGEFIIPTGMGNILAGLGTFYFLWSVLIFILIIFIMLVSVHFCAHKIQQNIRIEKEVSNINNKDNNDHV</sequence>
<evidence type="ECO:0000256" key="3">
    <source>
        <dbReference type="ARBA" id="ARBA00023136"/>
    </source>
</evidence>